<keyword evidence="1" id="KW-0378">Hydrolase</keyword>
<accession>A0AA35TUK7</accession>
<dbReference type="Gene3D" id="3.30.379.10">
    <property type="entry name" value="Chitobiase/beta-hexosaminidase domain 2-like"/>
    <property type="match status" value="1"/>
</dbReference>
<evidence type="ECO:0000259" key="4">
    <source>
        <dbReference type="Pfam" id="PF12971"/>
    </source>
</evidence>
<evidence type="ECO:0000313" key="5">
    <source>
        <dbReference type="EMBL" id="CAI8054064.1"/>
    </source>
</evidence>
<dbReference type="InterPro" id="IPR029018">
    <property type="entry name" value="Hex-like_dom2"/>
</dbReference>
<dbReference type="EMBL" id="CASHTH010004137">
    <property type="protein sequence ID" value="CAI8054064.1"/>
    <property type="molecule type" value="Genomic_DNA"/>
</dbReference>
<evidence type="ECO:0000256" key="1">
    <source>
        <dbReference type="ARBA" id="ARBA00022801"/>
    </source>
</evidence>
<dbReference type="Pfam" id="PF12971">
    <property type="entry name" value="NAGLU_N"/>
    <property type="match status" value="1"/>
</dbReference>
<dbReference type="AlphaFoldDB" id="A0AA35TUK7"/>
<dbReference type="Gene3D" id="3.20.20.80">
    <property type="entry name" value="Glycosidases"/>
    <property type="match status" value="1"/>
</dbReference>
<evidence type="ECO:0000259" key="3">
    <source>
        <dbReference type="Pfam" id="PF05089"/>
    </source>
</evidence>
<dbReference type="InterPro" id="IPR007781">
    <property type="entry name" value="NAGLU"/>
</dbReference>
<protein>
    <submittedName>
        <fullName evidence="5">Alpha-N-acetylglucosaminidase</fullName>
    </submittedName>
</protein>
<comment type="caution">
    <text evidence="5">The sequence shown here is derived from an EMBL/GenBank/DDBJ whole genome shotgun (WGS) entry which is preliminary data.</text>
</comment>
<dbReference type="PANTHER" id="PTHR12872">
    <property type="entry name" value="ALPHA-N-ACETYLGLUCOSAMINIDASE"/>
    <property type="match status" value="1"/>
</dbReference>
<keyword evidence="6" id="KW-1185">Reference proteome</keyword>
<feature type="signal peptide" evidence="2">
    <location>
        <begin position="1"/>
        <end position="21"/>
    </location>
</feature>
<feature type="domain" description="Alpha-N-acetylglucosaminidase N-terminal" evidence="4">
    <location>
        <begin position="33"/>
        <end position="122"/>
    </location>
</feature>
<dbReference type="Proteomes" id="UP001174909">
    <property type="component" value="Unassembled WGS sequence"/>
</dbReference>
<feature type="chain" id="PRO_5041395161" evidence="2">
    <location>
        <begin position="22"/>
        <end position="606"/>
    </location>
</feature>
<gene>
    <name evidence="5" type="ORF">GBAR_LOCUS29548</name>
</gene>
<reference evidence="5" key="1">
    <citation type="submission" date="2023-03" db="EMBL/GenBank/DDBJ databases">
        <authorList>
            <person name="Steffen K."/>
            <person name="Cardenas P."/>
        </authorList>
    </citation>
    <scope>NUCLEOTIDE SEQUENCE</scope>
</reference>
<dbReference type="Pfam" id="PF05089">
    <property type="entry name" value="NAGLU"/>
    <property type="match status" value="1"/>
</dbReference>
<dbReference type="InterPro" id="IPR024240">
    <property type="entry name" value="NAGLU_N"/>
</dbReference>
<organism evidence="5 6">
    <name type="scientific">Geodia barretti</name>
    <name type="common">Barrett's horny sponge</name>
    <dbReference type="NCBI Taxonomy" id="519541"/>
    <lineage>
        <taxon>Eukaryota</taxon>
        <taxon>Metazoa</taxon>
        <taxon>Porifera</taxon>
        <taxon>Demospongiae</taxon>
        <taxon>Heteroscleromorpha</taxon>
        <taxon>Tetractinellida</taxon>
        <taxon>Astrophorina</taxon>
        <taxon>Geodiidae</taxon>
        <taxon>Geodia</taxon>
    </lineage>
</organism>
<proteinExistence type="predicted"/>
<name>A0AA35TUK7_GEOBA</name>
<evidence type="ECO:0000313" key="6">
    <source>
        <dbReference type="Proteomes" id="UP001174909"/>
    </source>
</evidence>
<sequence>MMAPELRFIALFLLFAATAYGLQRPSAAGDPLQAIGGLVARVLGEKYVSQIVYEVIQPDPSTGRDIFEIDYEETAKKPVLRGNNGVALASALNFYLKYDCDCSISWGRGGSGDQLNLPQPLPRPGFLKMVSPVKYRYYLNVCTVSYSMAWWNFTRWEREIDWMAMNGLNLILSFTGQEYVWQKFYLSLGINETDIEAMFSGPAFLTWQRMGNLRRWGGPLDDGWIQSQATLQKKIMARIREFGMINVLPGFAGHVPAELKNLYPNAHFTRNNGWSGFNSTYSDDYLLQPNDPLFLRLGIQYYQMLIDEFGTDNIYNCDTYNEMNPISTDLTYLADVNKAIFQTMSSVDVDAIFLMQGWLFHSDFWSNERIEAFLSGVPDDKMIILDLNSEQTPLWNKTQSYFGKPFVWCLLHNYGGTRGIYGNLTTIATAPLEALRAPGSTMVGVGITPEAIEHNPVVYDLMGEMSWRSEPVTDLPSWVSAYGVRRYNAPYLLPELKATWLNLLYGAYQFHWSGDIRSMVEKAPGFFNVLLFRSECHEHHGCVVLPVEWGTIWRLRAICSATAVRPGRLWAPDVGESLCRHARYVQRYVRQICPGESGRIGTVGPD</sequence>
<evidence type="ECO:0000256" key="2">
    <source>
        <dbReference type="SAM" id="SignalP"/>
    </source>
</evidence>
<dbReference type="GO" id="GO:0016787">
    <property type="term" value="F:hydrolase activity"/>
    <property type="evidence" value="ECO:0007669"/>
    <property type="project" value="UniProtKB-KW"/>
</dbReference>
<feature type="domain" description="Alpha-N-acetylglucosaminidase tim-barrel" evidence="3">
    <location>
        <begin position="136"/>
        <end position="468"/>
    </location>
</feature>
<dbReference type="InterPro" id="IPR024733">
    <property type="entry name" value="NAGLU_tim-barrel"/>
</dbReference>
<dbReference type="PANTHER" id="PTHR12872:SF1">
    <property type="entry name" value="ALPHA-N-ACETYLGLUCOSAMINIDASE"/>
    <property type="match status" value="1"/>
</dbReference>
<keyword evidence="2" id="KW-0732">Signal</keyword>